<dbReference type="PROSITE" id="PS51318">
    <property type="entry name" value="TAT"/>
    <property type="match status" value="1"/>
</dbReference>
<dbReference type="InterPro" id="IPR005805">
    <property type="entry name" value="Rieske_Fe-S_prot_C"/>
</dbReference>
<protein>
    <recommendedName>
        <fullName evidence="2">Cytochrome bc1 complex Rieske iron-sulfur subunit</fullName>
    </recommendedName>
    <alternativeName>
        <fullName evidence="8">Cytochrome bc1 reductase complex subunit QcrA</fullName>
    </alternativeName>
</protein>
<accession>A0A1Q5Q341</accession>
<dbReference type="PROSITE" id="PS51257">
    <property type="entry name" value="PROKAR_LIPOPROTEIN"/>
    <property type="match status" value="1"/>
</dbReference>
<feature type="signal peptide" evidence="10">
    <location>
        <begin position="1"/>
        <end position="23"/>
    </location>
</feature>
<feature type="domain" description="Rieske" evidence="11">
    <location>
        <begin position="38"/>
        <end position="131"/>
    </location>
</feature>
<organism evidence="12 13">
    <name type="scientific">Bowdeniella nasicola</name>
    <dbReference type="NCBI Taxonomy" id="208480"/>
    <lineage>
        <taxon>Bacteria</taxon>
        <taxon>Bacillati</taxon>
        <taxon>Actinomycetota</taxon>
        <taxon>Actinomycetes</taxon>
        <taxon>Actinomycetales</taxon>
        <taxon>Actinomycetaceae</taxon>
        <taxon>Bowdeniella</taxon>
    </lineage>
</organism>
<evidence type="ECO:0000256" key="8">
    <source>
        <dbReference type="ARBA" id="ARBA00029586"/>
    </source>
</evidence>
<name>A0A1Q5Q341_9ACTO</name>
<keyword evidence="3" id="KW-0001">2Fe-2S</keyword>
<dbReference type="RefSeq" id="WP_073716276.1">
    <property type="nucleotide sequence ID" value="NZ_MQVR01000021.1"/>
</dbReference>
<dbReference type="Proteomes" id="UP000185628">
    <property type="component" value="Unassembled WGS sequence"/>
</dbReference>
<dbReference type="EMBL" id="MQVR01000021">
    <property type="protein sequence ID" value="OKL54254.1"/>
    <property type="molecule type" value="Genomic_DNA"/>
</dbReference>
<dbReference type="Gene3D" id="2.102.10.10">
    <property type="entry name" value="Rieske [2Fe-2S] iron-sulphur domain"/>
    <property type="match status" value="1"/>
</dbReference>
<dbReference type="CDD" id="cd03467">
    <property type="entry name" value="Rieske"/>
    <property type="match status" value="1"/>
</dbReference>
<dbReference type="SUPFAM" id="SSF50022">
    <property type="entry name" value="ISP domain"/>
    <property type="match status" value="1"/>
</dbReference>
<evidence type="ECO:0000256" key="6">
    <source>
        <dbReference type="ARBA" id="ARBA00023014"/>
    </source>
</evidence>
<evidence type="ECO:0000256" key="3">
    <source>
        <dbReference type="ARBA" id="ARBA00022714"/>
    </source>
</evidence>
<evidence type="ECO:0000313" key="12">
    <source>
        <dbReference type="EMBL" id="OKL54254.1"/>
    </source>
</evidence>
<keyword evidence="5" id="KW-0408">Iron</keyword>
<keyword evidence="4" id="KW-0479">Metal-binding</keyword>
<proteinExistence type="predicted"/>
<dbReference type="GO" id="GO:0046872">
    <property type="term" value="F:metal ion binding"/>
    <property type="evidence" value="ECO:0007669"/>
    <property type="project" value="UniProtKB-KW"/>
</dbReference>
<dbReference type="InterPro" id="IPR014349">
    <property type="entry name" value="Rieske_Fe-S_prot"/>
</dbReference>
<dbReference type="GO" id="GO:0016020">
    <property type="term" value="C:membrane"/>
    <property type="evidence" value="ECO:0007669"/>
    <property type="project" value="InterPro"/>
</dbReference>
<evidence type="ECO:0000313" key="13">
    <source>
        <dbReference type="Proteomes" id="UP000185628"/>
    </source>
</evidence>
<dbReference type="InterPro" id="IPR036922">
    <property type="entry name" value="Rieske_2Fe-2S_sf"/>
</dbReference>
<dbReference type="AlphaFoldDB" id="A0A1Q5Q341"/>
<dbReference type="Pfam" id="PF00355">
    <property type="entry name" value="Rieske"/>
    <property type="match status" value="1"/>
</dbReference>
<dbReference type="GO" id="GO:0016705">
    <property type="term" value="F:oxidoreductase activity, acting on paired donors, with incorporation or reduction of molecular oxygen"/>
    <property type="evidence" value="ECO:0007669"/>
    <property type="project" value="UniProtKB-ARBA"/>
</dbReference>
<evidence type="ECO:0000256" key="2">
    <source>
        <dbReference type="ARBA" id="ARBA00015816"/>
    </source>
</evidence>
<keyword evidence="6" id="KW-0411">Iron-sulfur</keyword>
<keyword evidence="10" id="KW-0732">Signal</keyword>
<feature type="chain" id="PRO_5038449081" description="Cytochrome bc1 complex Rieske iron-sulfur subunit" evidence="10">
    <location>
        <begin position="24"/>
        <end position="132"/>
    </location>
</feature>
<evidence type="ECO:0000259" key="11">
    <source>
        <dbReference type="PROSITE" id="PS51296"/>
    </source>
</evidence>
<sequence length="132" mass="13252">MTSSLSRRAALIASAAGIGVTVAACSGGSKDEKPGEAGEVIGTMKDFKDDAFVAKTKGGADVVVVREGEKVQAFSATCPHSGCIVRKKDGALDCPCHGSLFNASTGAVERGPAKEGLAAISVKVDGENITLA</sequence>
<evidence type="ECO:0000256" key="10">
    <source>
        <dbReference type="SAM" id="SignalP"/>
    </source>
</evidence>
<dbReference type="PRINTS" id="PR00162">
    <property type="entry name" value="RIESKE"/>
</dbReference>
<evidence type="ECO:0000256" key="1">
    <source>
        <dbReference type="ARBA" id="ARBA00002494"/>
    </source>
</evidence>
<evidence type="ECO:0000256" key="4">
    <source>
        <dbReference type="ARBA" id="ARBA00022723"/>
    </source>
</evidence>
<comment type="function">
    <text evidence="1">Iron-sulfur subunit of the cytochrome bc1 complex, an essential component of the respiratory electron transport chain required for ATP synthesis. The bc1 complex catalyzes the oxidation of menaquinol and the reduction of cytochrome c in the respiratory chain. The bc1 complex operates through a Q-cycle mechanism that couples electron transfer to generation of the proton gradient that drives ATP synthesis.</text>
</comment>
<comment type="caution">
    <text evidence="12">The sequence shown here is derived from an EMBL/GenBank/DDBJ whole genome shotgun (WGS) entry which is preliminary data.</text>
</comment>
<dbReference type="InterPro" id="IPR006311">
    <property type="entry name" value="TAT_signal"/>
</dbReference>
<gene>
    <name evidence="12" type="ORF">BSZ39_04970</name>
</gene>
<dbReference type="OrthoDB" id="25106at2"/>
<dbReference type="GO" id="GO:0004497">
    <property type="term" value="F:monooxygenase activity"/>
    <property type="evidence" value="ECO:0007669"/>
    <property type="project" value="UniProtKB-ARBA"/>
</dbReference>
<dbReference type="PANTHER" id="PTHR10134">
    <property type="entry name" value="CYTOCHROME B-C1 COMPLEX SUBUNIT RIESKE, MITOCHONDRIAL"/>
    <property type="match status" value="1"/>
</dbReference>
<reference evidence="13" key="1">
    <citation type="submission" date="2016-12" db="EMBL/GenBank/DDBJ databases">
        <authorList>
            <person name="Meng X."/>
        </authorList>
    </citation>
    <scope>NUCLEOTIDE SEQUENCE [LARGE SCALE GENOMIC DNA]</scope>
    <source>
        <strain evidence="13">DSM 19116</strain>
    </source>
</reference>
<dbReference type="GO" id="GO:0051537">
    <property type="term" value="F:2 iron, 2 sulfur cluster binding"/>
    <property type="evidence" value="ECO:0007669"/>
    <property type="project" value="UniProtKB-KW"/>
</dbReference>
<dbReference type="PROSITE" id="PS51296">
    <property type="entry name" value="RIESKE"/>
    <property type="match status" value="1"/>
</dbReference>
<comment type="cofactor">
    <cofactor evidence="9">
        <name>[2Fe-2S] cluster</name>
        <dbReference type="ChEBI" id="CHEBI:190135"/>
    </cofactor>
</comment>
<keyword evidence="7" id="KW-1015">Disulfide bond</keyword>
<evidence type="ECO:0000256" key="5">
    <source>
        <dbReference type="ARBA" id="ARBA00023004"/>
    </source>
</evidence>
<evidence type="ECO:0000256" key="9">
    <source>
        <dbReference type="ARBA" id="ARBA00034078"/>
    </source>
</evidence>
<dbReference type="InterPro" id="IPR017941">
    <property type="entry name" value="Rieske_2Fe-2S"/>
</dbReference>
<keyword evidence="13" id="KW-1185">Reference proteome</keyword>
<evidence type="ECO:0000256" key="7">
    <source>
        <dbReference type="ARBA" id="ARBA00023157"/>
    </source>
</evidence>